<keyword evidence="12" id="KW-1015">Disulfide bond</keyword>
<protein>
    <submittedName>
        <fullName evidence="15">Carbohydrate esterase family 5 protein</fullName>
        <ecNumber evidence="15">3.1.1.1</ecNumber>
        <ecNumber evidence="15">3.1.1.74</ecNumber>
    </submittedName>
</protein>
<dbReference type="Gene3D" id="3.40.50.1820">
    <property type="entry name" value="alpha/beta hydrolase"/>
    <property type="match status" value="1"/>
</dbReference>
<evidence type="ECO:0000256" key="3">
    <source>
        <dbReference type="ARBA" id="ARBA00007534"/>
    </source>
</evidence>
<dbReference type="GO" id="GO:0004222">
    <property type="term" value="F:metalloendopeptidase activity"/>
    <property type="evidence" value="ECO:0007669"/>
    <property type="project" value="InterPro"/>
</dbReference>
<keyword evidence="7" id="KW-0479">Metal-binding</keyword>
<keyword evidence="5" id="KW-0964">Secreted</keyword>
<evidence type="ECO:0000256" key="8">
    <source>
        <dbReference type="ARBA" id="ARBA00022729"/>
    </source>
</evidence>
<evidence type="ECO:0000256" key="5">
    <source>
        <dbReference type="ARBA" id="ARBA00022525"/>
    </source>
</evidence>
<dbReference type="InterPro" id="IPR001915">
    <property type="entry name" value="Peptidase_M48"/>
</dbReference>
<accession>A0A364N4E5</accession>
<name>A0A364N4E5_STELY</name>
<dbReference type="Pfam" id="PF01083">
    <property type="entry name" value="Cutinase"/>
    <property type="match status" value="1"/>
</dbReference>
<reference evidence="16" key="1">
    <citation type="submission" date="2018-05" db="EMBL/GenBank/DDBJ databases">
        <title>Draft genome sequence of Stemphylium lycopersici strain CIDEFI 213.</title>
        <authorList>
            <person name="Medina R."/>
            <person name="Franco M.E.E."/>
            <person name="Lucentini C.G."/>
            <person name="Saparrat M.C.N."/>
            <person name="Balatti P.A."/>
        </authorList>
    </citation>
    <scope>NUCLEOTIDE SEQUENCE [LARGE SCALE GENOMIC DNA]</scope>
    <source>
        <strain evidence="16">CIDEFI 213</strain>
    </source>
</reference>
<dbReference type="GO" id="GO:0034982">
    <property type="term" value="P:mitochondrial protein processing"/>
    <property type="evidence" value="ECO:0007669"/>
    <property type="project" value="TreeGrafter"/>
</dbReference>
<dbReference type="GO" id="GO:0005743">
    <property type="term" value="C:mitochondrial inner membrane"/>
    <property type="evidence" value="ECO:0007669"/>
    <property type="project" value="TreeGrafter"/>
</dbReference>
<feature type="domain" description="Peptidase M48" evidence="14">
    <location>
        <begin position="498"/>
        <end position="674"/>
    </location>
</feature>
<feature type="region of interest" description="Disordered" evidence="13">
    <location>
        <begin position="254"/>
        <end position="295"/>
    </location>
</feature>
<evidence type="ECO:0000256" key="9">
    <source>
        <dbReference type="ARBA" id="ARBA00022801"/>
    </source>
</evidence>
<dbReference type="SMART" id="SM01110">
    <property type="entry name" value="Cutinase"/>
    <property type="match status" value="1"/>
</dbReference>
<dbReference type="PANTHER" id="PTHR22726:SF1">
    <property type="entry name" value="METALLOENDOPEPTIDASE OMA1, MITOCHONDRIAL"/>
    <property type="match status" value="1"/>
</dbReference>
<proteinExistence type="inferred from homology"/>
<dbReference type="GO" id="GO:0106435">
    <property type="term" value="F:carboxylesterase activity"/>
    <property type="evidence" value="ECO:0007669"/>
    <property type="project" value="UniProtKB-EC"/>
</dbReference>
<evidence type="ECO:0000256" key="2">
    <source>
        <dbReference type="ARBA" id="ARBA00004613"/>
    </source>
</evidence>
<evidence type="ECO:0000256" key="10">
    <source>
        <dbReference type="ARBA" id="ARBA00022833"/>
    </source>
</evidence>
<evidence type="ECO:0000256" key="1">
    <source>
        <dbReference type="ARBA" id="ARBA00001947"/>
    </source>
</evidence>
<dbReference type="CDD" id="cd07331">
    <property type="entry name" value="M48C_Oma1_like"/>
    <property type="match status" value="1"/>
</dbReference>
<evidence type="ECO:0000256" key="12">
    <source>
        <dbReference type="ARBA" id="ARBA00023157"/>
    </source>
</evidence>
<dbReference type="InterPro" id="IPR043579">
    <property type="entry name" value="CUTINASE_2"/>
</dbReference>
<dbReference type="AlphaFoldDB" id="A0A364N4E5"/>
<keyword evidence="11" id="KW-0482">Metalloprotease</keyword>
<keyword evidence="8" id="KW-0732">Signal</keyword>
<keyword evidence="6" id="KW-0645">Protease</keyword>
<dbReference type="Proteomes" id="UP000249619">
    <property type="component" value="Unassembled WGS sequence"/>
</dbReference>
<comment type="similarity">
    <text evidence="3">Belongs to the cutinase family.</text>
</comment>
<dbReference type="EC" id="3.1.1.1" evidence="15"/>
<dbReference type="STRING" id="183478.A0A364N4E5"/>
<comment type="caution">
    <text evidence="15">The sequence shown here is derived from an EMBL/GenBank/DDBJ whole genome shotgun (WGS) entry which is preliminary data.</text>
</comment>
<dbReference type="PROSITE" id="PS00931">
    <property type="entry name" value="CUTINASE_2"/>
    <property type="match status" value="1"/>
</dbReference>
<evidence type="ECO:0000256" key="4">
    <source>
        <dbReference type="ARBA" id="ARBA00022487"/>
    </source>
</evidence>
<keyword evidence="4" id="KW-0719">Serine esterase</keyword>
<dbReference type="InterPro" id="IPR051156">
    <property type="entry name" value="Mito/Outer_Membr_Metalloprot"/>
</dbReference>
<dbReference type="GO" id="GO:0006515">
    <property type="term" value="P:protein quality control for misfolded or incompletely synthesized proteins"/>
    <property type="evidence" value="ECO:0007669"/>
    <property type="project" value="TreeGrafter"/>
</dbReference>
<evidence type="ECO:0000313" key="15">
    <source>
        <dbReference type="EMBL" id="RAR11744.1"/>
    </source>
</evidence>
<dbReference type="InterPro" id="IPR029058">
    <property type="entry name" value="AB_hydrolase_fold"/>
</dbReference>
<evidence type="ECO:0000259" key="14">
    <source>
        <dbReference type="Pfam" id="PF01435"/>
    </source>
</evidence>
<evidence type="ECO:0000256" key="11">
    <source>
        <dbReference type="ARBA" id="ARBA00023049"/>
    </source>
</evidence>
<keyword evidence="10" id="KW-0862">Zinc</keyword>
<keyword evidence="16" id="KW-1185">Reference proteome</keyword>
<comment type="subcellular location">
    <subcellularLocation>
        <location evidence="2">Secreted</location>
    </subcellularLocation>
</comment>
<evidence type="ECO:0000256" key="7">
    <source>
        <dbReference type="ARBA" id="ARBA00022723"/>
    </source>
</evidence>
<gene>
    <name evidence="15" type="ORF">DDE83_004471</name>
</gene>
<dbReference type="EC" id="3.1.1.74" evidence="15"/>
<dbReference type="PANTHER" id="PTHR22726">
    <property type="entry name" value="METALLOENDOPEPTIDASE OMA1"/>
    <property type="match status" value="1"/>
</dbReference>
<dbReference type="GO" id="GO:0050525">
    <property type="term" value="F:cutinase activity"/>
    <property type="evidence" value="ECO:0007669"/>
    <property type="project" value="UniProtKB-EC"/>
</dbReference>
<dbReference type="EMBL" id="QGDH01000055">
    <property type="protein sequence ID" value="RAR11744.1"/>
    <property type="molecule type" value="Genomic_DNA"/>
</dbReference>
<dbReference type="Pfam" id="PF01435">
    <property type="entry name" value="Peptidase_M48"/>
    <property type="match status" value="1"/>
</dbReference>
<evidence type="ECO:0000256" key="6">
    <source>
        <dbReference type="ARBA" id="ARBA00022670"/>
    </source>
</evidence>
<comment type="cofactor">
    <cofactor evidence="1">
        <name>Zn(2+)</name>
        <dbReference type="ChEBI" id="CHEBI:29105"/>
    </cofactor>
</comment>
<dbReference type="GO" id="GO:0046872">
    <property type="term" value="F:metal ion binding"/>
    <property type="evidence" value="ECO:0007669"/>
    <property type="project" value="UniProtKB-KW"/>
</dbReference>
<dbReference type="Gene3D" id="3.30.2010.10">
    <property type="entry name" value="Metalloproteases ('zincins'), catalytic domain"/>
    <property type="match status" value="1"/>
</dbReference>
<dbReference type="SUPFAM" id="SSF53474">
    <property type="entry name" value="alpha/beta-Hydrolases"/>
    <property type="match status" value="1"/>
</dbReference>
<organism evidence="15 16">
    <name type="scientific">Stemphylium lycopersici</name>
    <name type="common">Tomato gray leaf spot disease fungus</name>
    <name type="synonym">Thyrospora lycopersici</name>
    <dbReference type="NCBI Taxonomy" id="183478"/>
    <lineage>
        <taxon>Eukaryota</taxon>
        <taxon>Fungi</taxon>
        <taxon>Dikarya</taxon>
        <taxon>Ascomycota</taxon>
        <taxon>Pezizomycotina</taxon>
        <taxon>Dothideomycetes</taxon>
        <taxon>Pleosporomycetidae</taxon>
        <taxon>Pleosporales</taxon>
        <taxon>Pleosporineae</taxon>
        <taxon>Pleosporaceae</taxon>
        <taxon>Stemphylium</taxon>
    </lineage>
</organism>
<sequence length="707" mass="75114">MRNTIAMGAFTALATAQTTPPKLDATCADVVIFMARGNDAPYHDGRTFPLVEATCGKLTAEGKSCDYIDIQFDATLGGDYCAQVAEGARNGISQITAFNEKCPCSHIVVNGYSQGAHVAGDVLGGPGGCEFVSTGLDNTSPAGNAIAAALLWGDVMHTAHQSYNVLDGANKQSNPRKAADLARLNRYAPVLRSYCAAGDPVCAGGAVVADHLNYFELYTDEALSWFVSKIDNVAPLPSCAALSSSSASVASSTAPASSSVIPGSSAGVTASQTTTATSADVTSAPTPTKDESSAAGTACSTSAAVVPPFPTPIEYDSCVVQVHVDLGIPAEFTCTSSRAKLPPPTAKTPPLPQTNKEPDSAIMYRIRPPFPSLRGPPRLAHPQCQALHAKSQTRLYQQVPFGRNTGPQYKRFTSPSGGLSGLLFRWAARPTFYRDVGIISAGTGGIYLYNLESVPVSGRRRFNMIPPQLEEALGASSVEQVRQEYRGRILPDSDGRVRAVKRVLERLVPFAEGEGLQGMQWEVCVIDSPEQNAFVAPGGKVFVFTGILPLCGGEDGIAAVLGHEIAHVVAHHTAERMSRAPIILLGVLALSMFDISLYSGKMLIDLFLSMPASRKHEAEADYIGLLMMAQGCYRPEAAMELWARMEKVAGGGGPPALLSTHPSHHDREEKIREWLPQAREAAEKSECKGMGQFADQFSTAFGSFGRW</sequence>
<evidence type="ECO:0000313" key="16">
    <source>
        <dbReference type="Proteomes" id="UP000249619"/>
    </source>
</evidence>
<dbReference type="InterPro" id="IPR000675">
    <property type="entry name" value="Cutinase/axe"/>
</dbReference>
<dbReference type="GO" id="GO:0005576">
    <property type="term" value="C:extracellular region"/>
    <property type="evidence" value="ECO:0007669"/>
    <property type="project" value="UniProtKB-SubCell"/>
</dbReference>
<keyword evidence="9 15" id="KW-0378">Hydrolase</keyword>
<evidence type="ECO:0000256" key="13">
    <source>
        <dbReference type="SAM" id="MobiDB-lite"/>
    </source>
</evidence>